<dbReference type="Pfam" id="PF03401">
    <property type="entry name" value="TctC"/>
    <property type="match status" value="1"/>
</dbReference>
<organism evidence="3 4">
    <name type="scientific">Siccirubricoccus deserti</name>
    <dbReference type="NCBI Taxonomy" id="2013562"/>
    <lineage>
        <taxon>Bacteria</taxon>
        <taxon>Pseudomonadati</taxon>
        <taxon>Pseudomonadota</taxon>
        <taxon>Alphaproteobacteria</taxon>
        <taxon>Acetobacterales</taxon>
        <taxon>Roseomonadaceae</taxon>
        <taxon>Siccirubricoccus</taxon>
    </lineage>
</organism>
<comment type="similarity">
    <text evidence="1">Belongs to the UPF0065 (bug) family.</text>
</comment>
<dbReference type="Proteomes" id="UP000600101">
    <property type="component" value="Unassembled WGS sequence"/>
</dbReference>
<keyword evidence="4" id="KW-1185">Reference proteome</keyword>
<dbReference type="EMBL" id="JACOMF010000006">
    <property type="protein sequence ID" value="MBC4015291.1"/>
    <property type="molecule type" value="Genomic_DNA"/>
</dbReference>
<keyword evidence="2" id="KW-0732">Signal</keyword>
<dbReference type="PIRSF" id="PIRSF017082">
    <property type="entry name" value="YflP"/>
    <property type="match status" value="1"/>
</dbReference>
<sequence>MLHRRALLAAPALFTPLAARAQAWPERPVTMVVPFAPGGSPDVAARILAPKMTELLGQPVVVENRSGAGSTIGTRSVIQARPDGHTVLMGSISIMMAPLAMDPVPFDTAASLRVVSLLATVPYILVVRADAPPRDIAGFHAWAAANGSKLNYGSAGNGTPLHMGGALYTLMTGTELTHIAYRGTGPAMADLLAGNVQMVFGDLPGVLSHIRAGTVRPLAALVQRRVPEFPDLPTMAESDPRLAAYDVYTWVTLSGPKATPDLPVQRLHGALVAAARDPVLAPRLAELGFVPALTSPAEGDAFLAAEQKKWAEVIRRAGIRAEF</sequence>
<dbReference type="PANTHER" id="PTHR42928">
    <property type="entry name" value="TRICARBOXYLATE-BINDING PROTEIN"/>
    <property type="match status" value="1"/>
</dbReference>
<reference evidence="3" key="1">
    <citation type="submission" date="2020-08" db="EMBL/GenBank/DDBJ databases">
        <authorList>
            <person name="Hu Y."/>
            <person name="Nguyen S.V."/>
            <person name="Li F."/>
            <person name="Fanning S."/>
        </authorList>
    </citation>
    <scope>NUCLEOTIDE SEQUENCE</scope>
    <source>
        <strain evidence="3">SYSU D8009</strain>
    </source>
</reference>
<evidence type="ECO:0000256" key="2">
    <source>
        <dbReference type="SAM" id="SignalP"/>
    </source>
</evidence>
<proteinExistence type="inferred from homology"/>
<dbReference type="Gene3D" id="3.40.190.10">
    <property type="entry name" value="Periplasmic binding protein-like II"/>
    <property type="match status" value="1"/>
</dbReference>
<dbReference type="InterPro" id="IPR005064">
    <property type="entry name" value="BUG"/>
</dbReference>
<dbReference type="InterPro" id="IPR042100">
    <property type="entry name" value="Bug_dom1"/>
</dbReference>
<feature type="chain" id="PRO_5040883357" evidence="2">
    <location>
        <begin position="22"/>
        <end position="323"/>
    </location>
</feature>
<evidence type="ECO:0000256" key="1">
    <source>
        <dbReference type="ARBA" id="ARBA00006987"/>
    </source>
</evidence>
<protein>
    <submittedName>
        <fullName evidence="3">Tripartite tricarboxylate transporter substrate binding protein</fullName>
    </submittedName>
</protein>
<dbReference type="Gene3D" id="3.40.190.150">
    <property type="entry name" value="Bordetella uptake gene, domain 1"/>
    <property type="match status" value="1"/>
</dbReference>
<evidence type="ECO:0000313" key="3">
    <source>
        <dbReference type="EMBL" id="MBC4015291.1"/>
    </source>
</evidence>
<accession>A0A9X0QWM9</accession>
<gene>
    <name evidence="3" type="ORF">H7965_08120</name>
</gene>
<dbReference type="AlphaFoldDB" id="A0A9X0QWM9"/>
<feature type="signal peptide" evidence="2">
    <location>
        <begin position="1"/>
        <end position="21"/>
    </location>
</feature>
<evidence type="ECO:0000313" key="4">
    <source>
        <dbReference type="Proteomes" id="UP000600101"/>
    </source>
</evidence>
<name>A0A9X0QWM9_9PROT</name>
<comment type="caution">
    <text evidence="3">The sequence shown here is derived from an EMBL/GenBank/DDBJ whole genome shotgun (WGS) entry which is preliminary data.</text>
</comment>
<dbReference type="SUPFAM" id="SSF53850">
    <property type="entry name" value="Periplasmic binding protein-like II"/>
    <property type="match status" value="1"/>
</dbReference>
<dbReference type="RefSeq" id="WP_186770054.1">
    <property type="nucleotide sequence ID" value="NZ_JACOMF010000006.1"/>
</dbReference>
<dbReference type="PANTHER" id="PTHR42928:SF5">
    <property type="entry name" value="BLR1237 PROTEIN"/>
    <property type="match status" value="1"/>
</dbReference>